<protein>
    <recommendedName>
        <fullName evidence="3">Nucleotidyltransferase</fullName>
    </recommendedName>
</protein>
<evidence type="ECO:0000313" key="1">
    <source>
        <dbReference type="EMBL" id="BAI61972.1"/>
    </source>
</evidence>
<dbReference type="SUPFAM" id="SSF81301">
    <property type="entry name" value="Nucleotidyltransferase"/>
    <property type="match status" value="1"/>
</dbReference>
<keyword evidence="2" id="KW-1185">Reference proteome</keyword>
<dbReference type="InterPro" id="IPR018700">
    <property type="entry name" value="DUF2204"/>
</dbReference>
<dbReference type="AlphaFoldDB" id="D1YZV0"/>
<evidence type="ECO:0008006" key="3">
    <source>
        <dbReference type="Google" id="ProtNLM"/>
    </source>
</evidence>
<dbReference type="OrthoDB" id="147020at2157"/>
<dbReference type="RefSeq" id="WP_012900649.1">
    <property type="nucleotide sequence ID" value="NC_013665.1"/>
</dbReference>
<dbReference type="InParanoid" id="D1YZV0"/>
<dbReference type="GeneID" id="8681778"/>
<dbReference type="STRING" id="304371.MCP_1900"/>
<dbReference type="Gene3D" id="3.30.460.40">
    <property type="match status" value="1"/>
</dbReference>
<name>D1YZV0_METPS</name>
<sequence length="197" mass="22642">MRNDFAIYKETIDALELARVPYVVGGGIAVAAYGRVRSTKDIDLYIKPEDTGHALEALQQEGFEINPMSDVKWLAKGYKNGVQVDFILENIGSILTTDETIGRGRYMCVSGCRMFIMSPEDLVFRKVLAMRCLRDDWYDCIAVLSNTYKTFDWDYFLRLTENFTERALSFVLFVRTDWDHVIPVPLQVISTLLRRMG</sequence>
<evidence type="ECO:0000313" key="2">
    <source>
        <dbReference type="Proteomes" id="UP000001882"/>
    </source>
</evidence>
<dbReference type="Pfam" id="PF09970">
    <property type="entry name" value="DUF2204"/>
    <property type="match status" value="1"/>
</dbReference>
<dbReference type="KEGG" id="mpd:MCP_1900"/>
<reference evidence="1 2" key="2">
    <citation type="journal article" date="2008" name="Int. J. Syst. Evol. Microbiol.">
        <title>Methanocella paludicola gen. nov., sp. nov., a methane-producing archaeon, the first isolate of the lineage 'Rice Cluster I', and proposal of the new archaeal order Methanocellales ord. nov.</title>
        <authorList>
            <person name="Sakai S."/>
            <person name="Imachi H."/>
            <person name="Hanada S."/>
            <person name="Ohashi A."/>
            <person name="Harada H."/>
            <person name="Kamagata Y."/>
        </authorList>
    </citation>
    <scope>NUCLEOTIDE SEQUENCE [LARGE SCALE GENOMIC DNA]</scope>
    <source>
        <strain evidence="2">DSM 17711 / JCM 13418 / NBRC 101707 / SANAE</strain>
    </source>
</reference>
<gene>
    <name evidence="1" type="ordered locus">MCP_1900</name>
</gene>
<dbReference type="Proteomes" id="UP000001882">
    <property type="component" value="Chromosome"/>
</dbReference>
<dbReference type="InterPro" id="IPR043519">
    <property type="entry name" value="NT_sf"/>
</dbReference>
<proteinExistence type="predicted"/>
<dbReference type="EMBL" id="AP011532">
    <property type="protein sequence ID" value="BAI61972.1"/>
    <property type="molecule type" value="Genomic_DNA"/>
</dbReference>
<dbReference type="eggNOG" id="arCOG04119">
    <property type="taxonomic scope" value="Archaea"/>
</dbReference>
<accession>D1YZV0</accession>
<reference evidence="2" key="3">
    <citation type="journal article" date="2011" name="PLoS ONE">
        <title>Genome sequence of a mesophilic hydrogenotrophic methanogen Methanocella paludicola, the first cultivated representative of the order Methanocellales.</title>
        <authorList>
            <person name="Sakai S."/>
            <person name="Takaki Y."/>
            <person name="Shimamura S."/>
            <person name="Sekine M."/>
            <person name="Tajima T."/>
            <person name="Kosugi H."/>
            <person name="Ichikawa N."/>
            <person name="Tasumi E."/>
            <person name="Hiraki A.T."/>
            <person name="Shimizu A."/>
            <person name="Kato Y."/>
            <person name="Nishiko R."/>
            <person name="Mori K."/>
            <person name="Fujita N."/>
            <person name="Imachi H."/>
            <person name="Takai K."/>
        </authorList>
    </citation>
    <scope>NUCLEOTIDE SEQUENCE [LARGE SCALE GENOMIC DNA]</scope>
    <source>
        <strain evidence="2">DSM 17711 / JCM 13418 / NBRC 101707 / SANAE</strain>
    </source>
</reference>
<reference evidence="1 2" key="1">
    <citation type="journal article" date="2007" name="Appl. Environ. Microbiol.">
        <title>Isolation of key methanogens for global methane emission from rice paddy fields: a novel isolate affiliated with the clone cluster rice cluster I.</title>
        <authorList>
            <person name="Sakai S."/>
            <person name="Imachi H."/>
            <person name="Sekiguchi Y."/>
            <person name="Ohashi A."/>
            <person name="Harada H."/>
            <person name="Kamagata Y."/>
        </authorList>
    </citation>
    <scope>NUCLEOTIDE SEQUENCE [LARGE SCALE GENOMIC DNA]</scope>
    <source>
        <strain evidence="2">DSM 17711 / JCM 13418 / NBRC 101707 / SANAE</strain>
    </source>
</reference>
<organism evidence="1 2">
    <name type="scientific">Methanocella paludicola (strain DSM 17711 / JCM 13418 / NBRC 101707 / SANAE)</name>
    <dbReference type="NCBI Taxonomy" id="304371"/>
    <lineage>
        <taxon>Archaea</taxon>
        <taxon>Methanobacteriati</taxon>
        <taxon>Methanobacteriota</taxon>
        <taxon>Stenosarchaea group</taxon>
        <taxon>Methanomicrobia</taxon>
        <taxon>Methanocellales</taxon>
        <taxon>Methanocellaceae</taxon>
        <taxon>Methanocella</taxon>
    </lineage>
</organism>